<dbReference type="RefSeq" id="WP_076369743.1">
    <property type="nucleotide sequence ID" value="NZ_FTMG01000001.1"/>
</dbReference>
<evidence type="ECO:0000313" key="1">
    <source>
        <dbReference type="EMBL" id="MBB6107749.1"/>
    </source>
</evidence>
<evidence type="ECO:0000313" key="2">
    <source>
        <dbReference type="Proteomes" id="UP000541583"/>
    </source>
</evidence>
<gene>
    <name evidence="1" type="ORF">HDF23_000479</name>
</gene>
<proteinExistence type="predicted"/>
<reference evidence="1 2" key="1">
    <citation type="submission" date="2020-08" db="EMBL/GenBank/DDBJ databases">
        <title>Genomic Encyclopedia of Type Strains, Phase IV (KMG-V): Genome sequencing to study the core and pangenomes of soil and plant-associated prokaryotes.</title>
        <authorList>
            <person name="Whitman W."/>
        </authorList>
    </citation>
    <scope>NUCLEOTIDE SEQUENCE [LARGE SCALE GENOMIC DNA]</scope>
    <source>
        <strain evidence="1 2">ANJLi2</strain>
    </source>
</reference>
<accession>A0ABR6PDA9</accession>
<organism evidence="1 2">
    <name type="scientific">Mucilaginibacter lappiensis</name>
    <dbReference type="NCBI Taxonomy" id="354630"/>
    <lineage>
        <taxon>Bacteria</taxon>
        <taxon>Pseudomonadati</taxon>
        <taxon>Bacteroidota</taxon>
        <taxon>Sphingobacteriia</taxon>
        <taxon>Sphingobacteriales</taxon>
        <taxon>Sphingobacteriaceae</taxon>
        <taxon>Mucilaginibacter</taxon>
    </lineage>
</organism>
<protein>
    <submittedName>
        <fullName evidence="1">Uncharacterized protein</fullName>
    </submittedName>
</protein>
<keyword evidence="2" id="KW-1185">Reference proteome</keyword>
<dbReference type="Proteomes" id="UP000541583">
    <property type="component" value="Unassembled WGS sequence"/>
</dbReference>
<name>A0ABR6PDA9_9SPHI</name>
<comment type="caution">
    <text evidence="1">The sequence shown here is derived from an EMBL/GenBank/DDBJ whole genome shotgun (WGS) entry which is preliminary data.</text>
</comment>
<sequence>MLQDELKSLAEWAAGFSLTNTGGDPLPSASLAEQSSGYKSECIRIKKVWTDLLLSQTKDIVIKRYISFQQQLICELADHMYGLTTSGKPANASVDGSGTDLAASLLTCVLDLHDFLIQYFRSYINENGKIPNAILPATRKKIAEPAVDLSTALQTAEMDIDLKTCILDYLSRLAGTDYLPPGTYREMEYVLTFMENLQTVIAIGGAEDLTHDVTEMLFYINFNHSSFIHWYREDLERKKALLQAADQTALLMKGLLQLKSAPVATTMQYDPHLPPVNVLLETCLAEYIRQLNFQGEFSDPEQTDKLELKLTVAQMALLTRLLYDEGIFPLKNIKAILKFFTLHFTSKKQEHISYASMNKLYYSADQFTAYAVRELLLSMVANINKMHFPT</sequence>
<dbReference type="EMBL" id="JACHCB010000001">
    <property type="protein sequence ID" value="MBB6107749.1"/>
    <property type="molecule type" value="Genomic_DNA"/>
</dbReference>